<dbReference type="NCBIfam" id="TIGR04183">
    <property type="entry name" value="Por_Secre_tail"/>
    <property type="match status" value="1"/>
</dbReference>
<gene>
    <name evidence="3" type="ORF">LDX50_04010</name>
</gene>
<proteinExistence type="predicted"/>
<dbReference type="InterPro" id="IPR026444">
    <property type="entry name" value="Secre_tail"/>
</dbReference>
<evidence type="ECO:0000313" key="3">
    <source>
        <dbReference type="EMBL" id="MCA6074017.1"/>
    </source>
</evidence>
<dbReference type="EMBL" id="JAIXNE010000001">
    <property type="protein sequence ID" value="MCA6074017.1"/>
    <property type="molecule type" value="Genomic_DNA"/>
</dbReference>
<keyword evidence="4" id="KW-1185">Reference proteome</keyword>
<evidence type="ECO:0000313" key="4">
    <source>
        <dbReference type="Proteomes" id="UP001139409"/>
    </source>
</evidence>
<feature type="chain" id="PRO_5040797674" evidence="1">
    <location>
        <begin position="23"/>
        <end position="122"/>
    </location>
</feature>
<protein>
    <submittedName>
        <fullName evidence="3">T9SS type A sorting domain-containing protein</fullName>
    </submittedName>
</protein>
<evidence type="ECO:0000256" key="1">
    <source>
        <dbReference type="SAM" id="SignalP"/>
    </source>
</evidence>
<feature type="signal peptide" evidence="1">
    <location>
        <begin position="1"/>
        <end position="22"/>
    </location>
</feature>
<dbReference type="RefSeq" id="WP_225697123.1">
    <property type="nucleotide sequence ID" value="NZ_JAIXNE010000001.1"/>
</dbReference>
<name>A0A9X1HPV8_9BACT</name>
<feature type="domain" description="Secretion system C-terminal sorting" evidence="2">
    <location>
        <begin position="44"/>
        <end position="111"/>
    </location>
</feature>
<dbReference type="Proteomes" id="UP001139409">
    <property type="component" value="Unassembled WGS sequence"/>
</dbReference>
<keyword evidence="1" id="KW-0732">Signal</keyword>
<comment type="caution">
    <text evidence="3">The sequence shown here is derived from an EMBL/GenBank/DDBJ whole genome shotgun (WGS) entry which is preliminary data.</text>
</comment>
<dbReference type="AlphaFoldDB" id="A0A9X1HPV8"/>
<accession>A0A9X1HPV8</accession>
<evidence type="ECO:0000259" key="2">
    <source>
        <dbReference type="Pfam" id="PF18962"/>
    </source>
</evidence>
<sequence>MKLLRLSVLILSFLLAGQITYAQSEGELDRFASSSMEKKNQVSLYPNPSVDYLQVKIENSKLTDAKITLYNVIGNPVEVKISEGDDDDTFVVDVSDLPAGYYFLAIRDEKTFFRETYKFVKR</sequence>
<organism evidence="3 4">
    <name type="scientific">Fulvivirga sedimenti</name>
    <dbReference type="NCBI Taxonomy" id="2879465"/>
    <lineage>
        <taxon>Bacteria</taxon>
        <taxon>Pseudomonadati</taxon>
        <taxon>Bacteroidota</taxon>
        <taxon>Cytophagia</taxon>
        <taxon>Cytophagales</taxon>
        <taxon>Fulvivirgaceae</taxon>
        <taxon>Fulvivirga</taxon>
    </lineage>
</organism>
<dbReference type="Pfam" id="PF18962">
    <property type="entry name" value="Por_Secre_tail"/>
    <property type="match status" value="1"/>
</dbReference>
<reference evidence="3" key="1">
    <citation type="submission" date="2021-09" db="EMBL/GenBank/DDBJ databases">
        <title>Fulvivirga sp. isolated from coastal sediment.</title>
        <authorList>
            <person name="Yu H."/>
        </authorList>
    </citation>
    <scope>NUCLEOTIDE SEQUENCE</scope>
    <source>
        <strain evidence="3">1062</strain>
    </source>
</reference>